<reference evidence="1 2" key="1">
    <citation type="journal article" date="2018" name="Sci. Rep.">
        <title>Genomic signatures of local adaptation to the degree of environmental predictability in rotifers.</title>
        <authorList>
            <person name="Franch-Gras L."/>
            <person name="Hahn C."/>
            <person name="Garcia-Roger E.M."/>
            <person name="Carmona M.J."/>
            <person name="Serra M."/>
            <person name="Gomez A."/>
        </authorList>
    </citation>
    <scope>NUCLEOTIDE SEQUENCE [LARGE SCALE GENOMIC DNA]</scope>
    <source>
        <strain evidence="1">HYR1</strain>
    </source>
</reference>
<name>A0A3M7T935_BRAPC</name>
<keyword evidence="2" id="KW-1185">Reference proteome</keyword>
<accession>A0A3M7T935</accession>
<proteinExistence type="predicted"/>
<dbReference type="Proteomes" id="UP000276133">
    <property type="component" value="Unassembled WGS sequence"/>
</dbReference>
<gene>
    <name evidence="1" type="ORF">BpHYR1_019021</name>
</gene>
<organism evidence="1 2">
    <name type="scientific">Brachionus plicatilis</name>
    <name type="common">Marine rotifer</name>
    <name type="synonym">Brachionus muelleri</name>
    <dbReference type="NCBI Taxonomy" id="10195"/>
    <lineage>
        <taxon>Eukaryota</taxon>
        <taxon>Metazoa</taxon>
        <taxon>Spiralia</taxon>
        <taxon>Gnathifera</taxon>
        <taxon>Rotifera</taxon>
        <taxon>Eurotatoria</taxon>
        <taxon>Monogononta</taxon>
        <taxon>Pseudotrocha</taxon>
        <taxon>Ploima</taxon>
        <taxon>Brachionidae</taxon>
        <taxon>Brachionus</taxon>
    </lineage>
</organism>
<sequence length="99" mass="11297">MTCHKTRQLLQKITYGNLVKRGYGNRGEESNDISTTPTKMKNSRFTIVGRPTVYSTQEEEVISHILQKMADWGYAINKDGLKEIVISYAEILKIPKFSS</sequence>
<evidence type="ECO:0000313" key="2">
    <source>
        <dbReference type="Proteomes" id="UP000276133"/>
    </source>
</evidence>
<evidence type="ECO:0000313" key="1">
    <source>
        <dbReference type="EMBL" id="RNA44572.1"/>
    </source>
</evidence>
<dbReference type="EMBL" id="REGN01000085">
    <property type="protein sequence ID" value="RNA44572.1"/>
    <property type="molecule type" value="Genomic_DNA"/>
</dbReference>
<dbReference type="AlphaFoldDB" id="A0A3M7T935"/>
<protein>
    <submittedName>
        <fullName evidence="1">Uncharacterized protein</fullName>
    </submittedName>
</protein>
<dbReference type="OrthoDB" id="6623948at2759"/>
<comment type="caution">
    <text evidence="1">The sequence shown here is derived from an EMBL/GenBank/DDBJ whole genome shotgun (WGS) entry which is preliminary data.</text>
</comment>